<dbReference type="OrthoDB" id="7866965at2"/>
<dbReference type="AlphaFoldDB" id="A0A2R8A6T2"/>
<sequence length="138" mass="14824">MRLFLVTAALGLVGSVDAALAEPRCAPMLESESLPLIYLDLPDPVASRVTGSVEEALLAEQISGTMPAPLTKLYCHIGMFEMSVRFVQPVEDDSIAGIVTEAVYAWQPDGEPAGWQLSTMNRQFLCARGGEPFAPLCP</sequence>
<evidence type="ECO:0000256" key="1">
    <source>
        <dbReference type="SAM" id="SignalP"/>
    </source>
</evidence>
<dbReference type="Proteomes" id="UP000244932">
    <property type="component" value="Unassembled WGS sequence"/>
</dbReference>
<protein>
    <recommendedName>
        <fullName evidence="4">DUF3757 domain-containing protein</fullName>
    </recommendedName>
</protein>
<proteinExistence type="predicted"/>
<keyword evidence="1" id="KW-0732">Signal</keyword>
<feature type="signal peptide" evidence="1">
    <location>
        <begin position="1"/>
        <end position="18"/>
    </location>
</feature>
<organism evidence="2 3">
    <name type="scientific">Pontivivens insulae</name>
    <dbReference type="NCBI Taxonomy" id="1639689"/>
    <lineage>
        <taxon>Bacteria</taxon>
        <taxon>Pseudomonadati</taxon>
        <taxon>Pseudomonadota</taxon>
        <taxon>Alphaproteobacteria</taxon>
        <taxon>Rhodobacterales</taxon>
        <taxon>Paracoccaceae</taxon>
        <taxon>Pontivivens</taxon>
    </lineage>
</organism>
<reference evidence="2 3" key="1">
    <citation type="submission" date="2018-03" db="EMBL/GenBank/DDBJ databases">
        <authorList>
            <person name="Keele B.F."/>
        </authorList>
    </citation>
    <scope>NUCLEOTIDE SEQUENCE [LARGE SCALE GENOMIC DNA]</scope>
    <source>
        <strain evidence="2 3">CeCT 8812</strain>
    </source>
</reference>
<accession>A0A2R8A6T2</accession>
<feature type="chain" id="PRO_5015347786" description="DUF3757 domain-containing protein" evidence="1">
    <location>
        <begin position="19"/>
        <end position="138"/>
    </location>
</feature>
<dbReference type="RefSeq" id="WP_108780678.1">
    <property type="nucleotide sequence ID" value="NZ_OMKW01000001.1"/>
</dbReference>
<evidence type="ECO:0000313" key="3">
    <source>
        <dbReference type="Proteomes" id="UP000244932"/>
    </source>
</evidence>
<evidence type="ECO:0000313" key="2">
    <source>
        <dbReference type="EMBL" id="SPF27915.1"/>
    </source>
</evidence>
<name>A0A2R8A6T2_9RHOB</name>
<keyword evidence="3" id="KW-1185">Reference proteome</keyword>
<dbReference type="EMBL" id="OMKW01000001">
    <property type="protein sequence ID" value="SPF27915.1"/>
    <property type="molecule type" value="Genomic_DNA"/>
</dbReference>
<evidence type="ECO:0008006" key="4">
    <source>
        <dbReference type="Google" id="ProtNLM"/>
    </source>
</evidence>
<gene>
    <name evidence="2" type="ORF">POI8812_00210</name>
</gene>